<keyword evidence="1" id="KW-0614">Plasmid</keyword>
<dbReference type="InterPro" id="IPR045677">
    <property type="entry name" value="DUF6197"/>
</dbReference>
<dbReference type="EMBL" id="GQ983381">
    <property type="protein sequence ID" value="ACX85600.1"/>
    <property type="molecule type" value="Genomic_DNA"/>
</dbReference>
<evidence type="ECO:0000313" key="1">
    <source>
        <dbReference type="EMBL" id="ACX85600.1"/>
    </source>
</evidence>
<reference evidence="1" key="1">
    <citation type="journal article" date="2010" name="J. Bacteriol.">
        <title>Characterization of the replication, transfer, and plasmid/lytic phage cycle of the Streptomyces plasmid-phage pZL12.</title>
        <authorList>
            <person name="Zhong L."/>
            <person name="Cheng Q."/>
            <person name="Tian X."/>
            <person name="Zhao L."/>
            <person name="Qin Z."/>
        </authorList>
    </citation>
    <scope>NUCLEOTIDE SEQUENCE</scope>
    <source>
        <strain evidence="1">W9</strain>
        <plasmid evidence="1">pCQ3</plasmid>
    </source>
</reference>
<protein>
    <submittedName>
        <fullName evidence="1">PCQ3_99</fullName>
    </submittedName>
</protein>
<accession>D0UZE8</accession>
<gene>
    <name evidence="1" type="ORF">pCQ3.99</name>
</gene>
<proteinExistence type="predicted"/>
<name>D0UZE8_9ACTN</name>
<geneLocation type="plasmid" evidence="1">
    <name>pCQ3</name>
</geneLocation>
<dbReference type="AlphaFoldDB" id="D0UZE8"/>
<organism evidence="1">
    <name type="scientific">Streptomyces sp. W9</name>
    <dbReference type="NCBI Taxonomy" id="682410"/>
    <lineage>
        <taxon>Bacteria</taxon>
        <taxon>Bacillati</taxon>
        <taxon>Actinomycetota</taxon>
        <taxon>Actinomycetes</taxon>
        <taxon>Kitasatosporales</taxon>
        <taxon>Streptomycetaceae</taxon>
        <taxon>Streptomyces</taxon>
    </lineage>
</organism>
<sequence>MPAPPVWSGARFESATGHLFPLLHPSPRLAWPTARRETPMTTPTPVEVADVLDRAADHIDRVGWIQDEWWEGTPPDLYPEAVSVDADSALAVAAGAEPFAPDSGLTTEQAFVYHAAAGALRRHVGCGLILWNDKPGRTQAEVTAAMRATAASQREQVAS</sequence>
<dbReference type="Pfam" id="PF19698">
    <property type="entry name" value="DUF6197"/>
    <property type="match status" value="1"/>
</dbReference>